<feature type="transmembrane region" description="Helical" evidence="1">
    <location>
        <begin position="306"/>
        <end position="327"/>
    </location>
</feature>
<feature type="transmembrane region" description="Helical" evidence="1">
    <location>
        <begin position="107"/>
        <end position="125"/>
    </location>
</feature>
<dbReference type="Proteomes" id="UP000319342">
    <property type="component" value="Chromosome"/>
</dbReference>
<feature type="transmembrane region" description="Helical" evidence="1">
    <location>
        <begin position="21"/>
        <end position="40"/>
    </location>
</feature>
<evidence type="ECO:0000313" key="3">
    <source>
        <dbReference type="Proteomes" id="UP000319342"/>
    </source>
</evidence>
<feature type="transmembrane region" description="Helical" evidence="1">
    <location>
        <begin position="82"/>
        <end position="100"/>
    </location>
</feature>
<gene>
    <name evidence="2" type="ORF">Pla163_37980</name>
</gene>
<keyword evidence="1" id="KW-0472">Membrane</keyword>
<dbReference type="AlphaFoldDB" id="A0A518D598"/>
<evidence type="ECO:0000313" key="2">
    <source>
        <dbReference type="EMBL" id="QDU86647.1"/>
    </source>
</evidence>
<evidence type="ECO:0000256" key="1">
    <source>
        <dbReference type="SAM" id="Phobius"/>
    </source>
</evidence>
<name>A0A518D598_9BACT</name>
<keyword evidence="3" id="KW-1185">Reference proteome</keyword>
<keyword evidence="1" id="KW-0812">Transmembrane</keyword>
<feature type="transmembrane region" description="Helical" evidence="1">
    <location>
        <begin position="166"/>
        <end position="182"/>
    </location>
</feature>
<protein>
    <recommendedName>
        <fullName evidence="4">Glycosyltransferase RgtA/B/C/D-like domain-containing protein</fullName>
    </recommendedName>
</protein>
<organism evidence="2 3">
    <name type="scientific">Rohdeia mirabilis</name>
    <dbReference type="NCBI Taxonomy" id="2528008"/>
    <lineage>
        <taxon>Bacteria</taxon>
        <taxon>Pseudomonadati</taxon>
        <taxon>Planctomycetota</taxon>
        <taxon>Planctomycetia</taxon>
        <taxon>Planctomycetia incertae sedis</taxon>
        <taxon>Rohdeia</taxon>
    </lineage>
</organism>
<feature type="transmembrane region" description="Helical" evidence="1">
    <location>
        <begin position="212"/>
        <end position="230"/>
    </location>
</feature>
<feature type="transmembrane region" description="Helical" evidence="1">
    <location>
        <begin position="275"/>
        <end position="294"/>
    </location>
</feature>
<feature type="transmembrane region" description="Helical" evidence="1">
    <location>
        <begin position="131"/>
        <end position="154"/>
    </location>
</feature>
<feature type="transmembrane region" description="Helical" evidence="1">
    <location>
        <begin position="358"/>
        <end position="377"/>
    </location>
</feature>
<feature type="transmembrane region" description="Helical" evidence="1">
    <location>
        <begin position="242"/>
        <end position="263"/>
    </location>
</feature>
<dbReference type="EMBL" id="CP036290">
    <property type="protein sequence ID" value="QDU86647.1"/>
    <property type="molecule type" value="Genomic_DNA"/>
</dbReference>
<evidence type="ECO:0008006" key="4">
    <source>
        <dbReference type="Google" id="ProtNLM"/>
    </source>
</evidence>
<keyword evidence="1" id="KW-1133">Transmembrane helix</keyword>
<reference evidence="2 3" key="1">
    <citation type="submission" date="2019-02" db="EMBL/GenBank/DDBJ databases">
        <title>Deep-cultivation of Planctomycetes and their phenomic and genomic characterization uncovers novel biology.</title>
        <authorList>
            <person name="Wiegand S."/>
            <person name="Jogler M."/>
            <person name="Boedeker C."/>
            <person name="Pinto D."/>
            <person name="Vollmers J."/>
            <person name="Rivas-Marin E."/>
            <person name="Kohn T."/>
            <person name="Peeters S.H."/>
            <person name="Heuer A."/>
            <person name="Rast P."/>
            <person name="Oberbeckmann S."/>
            <person name="Bunk B."/>
            <person name="Jeske O."/>
            <person name="Meyerdierks A."/>
            <person name="Storesund J.E."/>
            <person name="Kallscheuer N."/>
            <person name="Luecker S."/>
            <person name="Lage O.M."/>
            <person name="Pohl T."/>
            <person name="Merkel B.J."/>
            <person name="Hornburger P."/>
            <person name="Mueller R.-W."/>
            <person name="Bruemmer F."/>
            <person name="Labrenz M."/>
            <person name="Spormann A.M."/>
            <person name="Op den Camp H."/>
            <person name="Overmann J."/>
            <person name="Amann R."/>
            <person name="Jetten M.S.M."/>
            <person name="Mascher T."/>
            <person name="Medema M.H."/>
            <person name="Devos D.P."/>
            <person name="Kaster A.-K."/>
            <person name="Ovreas L."/>
            <person name="Rohde M."/>
            <person name="Galperin M.Y."/>
            <person name="Jogler C."/>
        </authorList>
    </citation>
    <scope>NUCLEOTIDE SEQUENCE [LARGE SCALE GENOMIC DNA]</scope>
    <source>
        <strain evidence="2 3">Pla163</strain>
    </source>
</reference>
<feature type="transmembrane region" description="Helical" evidence="1">
    <location>
        <begin position="333"/>
        <end position="351"/>
    </location>
</feature>
<proteinExistence type="predicted"/>
<accession>A0A518D598</accession>
<sequence>MDYRESPADTAPDVRGTCLTVATAIVVTLAAYGATLGAWFHPIDDALHIAGVVDGVYPSPHLRPAHFAWNRALMWAFGLDAGAWHAASLALHAVTAVLVGTIARRVGLSRSSSVVATAVFASLYAPNEVVAWVAAACGLLSVFFVALCGCAWIGYLSARGSGVRSWIWYAVAVAALVAATASKEDSVLAGPLLFGIQVVREGWRSSLTPRSLAAYVPFAVVGGLYLSLAFDPSLWADRPGVGGYAFTWGLVPRAAANLAVLPYPRRVPMDDAPGWMLWAGLALIVGVLAVGLRARSDEARQSPRALALGLVLALFGLLPVLPGPWGAVAASRYSYPSVVGVALMAAACFHWGVSGRSFVPRAAVFLMALGWVALHTWSVRSTLAWRFVRPSVEFQNLVEQTFETLEASPRAAVLFVAPPLWNPLDHERSAVAFGEPGRIHSERVELDVADLHAELSEWSERGSVVVWLDDGWTPVPLDHTELHGAVLDAARSAASDNEVHGSLGAVPATWMERRPR</sequence>